<accession>A0ABW5WSY4</accession>
<keyword evidence="1" id="KW-0812">Transmembrane</keyword>
<protein>
    <submittedName>
        <fullName evidence="4">CAP domain-containing protein</fullName>
    </submittedName>
</protein>
<sequence length="329" mass="37872">MLTRIIMCMIVYVMFIIIQPALETFDFSKGFNEENVRSWSDEYIMPNYDMTKITQVNSEQTQDVTYTLGEPFEEDGSVTLDSEYQGTFHVYDDPGVFRMVLTNDGSVTGVYTNSDDVSVGQMNFEGLDRLKVEEIYGEPVSTISKGMQRLVVENDEYDVFDLEDSYVYFFYDLHENDEVSGMLVIDKDELDVNNVLYNNPDAEEYEQMNWYMLNAARIEYGLEPLEIDGEVSAVAKSHSTDMAEREYFDHDSPEGSTLKDRVEDADIRYRLAGENIATGHTSPIFSHHSLMNSLDHRVNILNADYTHIGLGVDYSDEDVPYYTENFIER</sequence>
<dbReference type="PANTHER" id="PTHR31157:SF1">
    <property type="entry name" value="SCP DOMAIN-CONTAINING PROTEIN"/>
    <property type="match status" value="1"/>
</dbReference>
<dbReference type="PANTHER" id="PTHR31157">
    <property type="entry name" value="SCP DOMAIN-CONTAINING PROTEIN"/>
    <property type="match status" value="1"/>
</dbReference>
<feature type="domain" description="SCP" evidence="2">
    <location>
        <begin position="211"/>
        <end position="319"/>
    </location>
</feature>
<dbReference type="CDD" id="cd05379">
    <property type="entry name" value="CAP_bacterial"/>
    <property type="match status" value="1"/>
</dbReference>
<comment type="caution">
    <text evidence="4">The sequence shown here is derived from an EMBL/GenBank/DDBJ whole genome shotgun (WGS) entry which is preliminary data.</text>
</comment>
<evidence type="ECO:0000259" key="2">
    <source>
        <dbReference type="Pfam" id="PF00188"/>
    </source>
</evidence>
<organism evidence="4 5">
    <name type="scientific">Corticicoccus populi</name>
    <dbReference type="NCBI Taxonomy" id="1812821"/>
    <lineage>
        <taxon>Bacteria</taxon>
        <taxon>Bacillati</taxon>
        <taxon>Bacillota</taxon>
        <taxon>Bacilli</taxon>
        <taxon>Bacillales</taxon>
        <taxon>Staphylococcaceae</taxon>
        <taxon>Corticicoccus</taxon>
    </lineage>
</organism>
<evidence type="ECO:0000313" key="5">
    <source>
        <dbReference type="Proteomes" id="UP001597519"/>
    </source>
</evidence>
<proteinExistence type="predicted"/>
<evidence type="ECO:0000259" key="3">
    <source>
        <dbReference type="Pfam" id="PF14504"/>
    </source>
</evidence>
<keyword evidence="5" id="KW-1185">Reference proteome</keyword>
<dbReference type="Pfam" id="PF14504">
    <property type="entry name" value="CAP_assoc_N"/>
    <property type="match status" value="1"/>
</dbReference>
<evidence type="ECO:0000256" key="1">
    <source>
        <dbReference type="SAM" id="Phobius"/>
    </source>
</evidence>
<keyword evidence="1" id="KW-1133">Transmembrane helix</keyword>
<dbReference type="Gene3D" id="3.40.33.10">
    <property type="entry name" value="CAP"/>
    <property type="match status" value="1"/>
</dbReference>
<reference evidence="5" key="1">
    <citation type="journal article" date="2019" name="Int. J. Syst. Evol. Microbiol.">
        <title>The Global Catalogue of Microorganisms (GCM) 10K type strain sequencing project: providing services to taxonomists for standard genome sequencing and annotation.</title>
        <authorList>
            <consortium name="The Broad Institute Genomics Platform"/>
            <consortium name="The Broad Institute Genome Sequencing Center for Infectious Disease"/>
            <person name="Wu L."/>
            <person name="Ma J."/>
        </authorList>
    </citation>
    <scope>NUCLEOTIDE SEQUENCE [LARGE SCALE GENOMIC DNA]</scope>
    <source>
        <strain evidence="5">KCTC 33575</strain>
    </source>
</reference>
<keyword evidence="1" id="KW-0472">Membrane</keyword>
<evidence type="ECO:0000313" key="4">
    <source>
        <dbReference type="EMBL" id="MFD2829030.1"/>
    </source>
</evidence>
<name>A0ABW5WSY4_9STAP</name>
<gene>
    <name evidence="4" type="ORF">ACFSX4_01030</name>
</gene>
<dbReference type="Pfam" id="PF00188">
    <property type="entry name" value="CAP"/>
    <property type="match status" value="1"/>
</dbReference>
<feature type="domain" description="CAP-associated" evidence="3">
    <location>
        <begin position="60"/>
        <end position="190"/>
    </location>
</feature>
<dbReference type="RefSeq" id="WP_377770665.1">
    <property type="nucleotide sequence ID" value="NZ_JBHUOQ010000001.1"/>
</dbReference>
<dbReference type="Proteomes" id="UP001597519">
    <property type="component" value="Unassembled WGS sequence"/>
</dbReference>
<dbReference type="SUPFAM" id="SSF55797">
    <property type="entry name" value="PR-1-like"/>
    <property type="match status" value="1"/>
</dbReference>
<dbReference type="InterPro" id="IPR035940">
    <property type="entry name" value="CAP_sf"/>
</dbReference>
<feature type="transmembrane region" description="Helical" evidence="1">
    <location>
        <begin position="5"/>
        <end position="22"/>
    </location>
</feature>
<dbReference type="InterPro" id="IPR029410">
    <property type="entry name" value="CAP_assoc"/>
</dbReference>
<dbReference type="EMBL" id="JBHUOQ010000001">
    <property type="protein sequence ID" value="MFD2829030.1"/>
    <property type="molecule type" value="Genomic_DNA"/>
</dbReference>
<dbReference type="InterPro" id="IPR014044">
    <property type="entry name" value="CAP_dom"/>
</dbReference>